<proteinExistence type="predicted"/>
<dbReference type="EMBL" id="BLKW01000004">
    <property type="protein sequence ID" value="GFG76608.1"/>
    <property type="molecule type" value="Genomic_DNA"/>
</dbReference>
<name>A0A7I9Y3G6_9MYCO</name>
<sequence length="226" mass="25036">MIAVHGERRAHDQIVTLIGAHGALTASVVRAAQLLIAGGYVEFAEHLDRHRAELNVAVGELATWAESFGDWARVDIGRALYPSALDESLTCLTADQFGAELRLARETLKARRTDILAELRNARFVLCAAGLPVDEMTAYRRMVRLWAGEAVDVVTGAHRLTLADRYIRSFGHLRADPQADGTVRKGAALVRQWMDDLEEPDREDELALAESCGYGDFVECYRSERS</sequence>
<dbReference type="Proteomes" id="UP000465361">
    <property type="component" value="Unassembled WGS sequence"/>
</dbReference>
<dbReference type="AlphaFoldDB" id="A0A7I9Y3G6"/>
<gene>
    <name evidence="1" type="ORF">MBOT_39730</name>
</gene>
<protein>
    <submittedName>
        <fullName evidence="1">Uncharacterized protein</fullName>
    </submittedName>
</protein>
<keyword evidence="2" id="KW-1185">Reference proteome</keyword>
<evidence type="ECO:0000313" key="2">
    <source>
        <dbReference type="Proteomes" id="UP000465361"/>
    </source>
</evidence>
<comment type="caution">
    <text evidence="1">The sequence shown here is derived from an EMBL/GenBank/DDBJ whole genome shotgun (WGS) entry which is preliminary data.</text>
</comment>
<evidence type="ECO:0000313" key="1">
    <source>
        <dbReference type="EMBL" id="GFG76608.1"/>
    </source>
</evidence>
<organism evidence="1 2">
    <name type="scientific">Mycobacterium botniense</name>
    <dbReference type="NCBI Taxonomy" id="84962"/>
    <lineage>
        <taxon>Bacteria</taxon>
        <taxon>Bacillati</taxon>
        <taxon>Actinomycetota</taxon>
        <taxon>Actinomycetes</taxon>
        <taxon>Mycobacteriales</taxon>
        <taxon>Mycobacteriaceae</taxon>
        <taxon>Mycobacterium</taxon>
    </lineage>
</organism>
<accession>A0A7I9Y3G6</accession>
<reference evidence="1 2" key="1">
    <citation type="journal article" date="2019" name="Emerg. Microbes Infect.">
        <title>Comprehensive subspecies identification of 175 nontuberculous mycobacteria species based on 7547 genomic profiles.</title>
        <authorList>
            <person name="Matsumoto Y."/>
            <person name="Kinjo T."/>
            <person name="Motooka D."/>
            <person name="Nabeya D."/>
            <person name="Jung N."/>
            <person name="Uechi K."/>
            <person name="Horii T."/>
            <person name="Iida T."/>
            <person name="Fujita J."/>
            <person name="Nakamura S."/>
        </authorList>
    </citation>
    <scope>NUCLEOTIDE SEQUENCE [LARGE SCALE GENOMIC DNA]</scope>
    <source>
        <strain evidence="1 2">JCM 17322</strain>
    </source>
</reference>